<evidence type="ECO:0000313" key="2">
    <source>
        <dbReference type="Proteomes" id="UP000440716"/>
    </source>
</evidence>
<protein>
    <submittedName>
        <fullName evidence="1">Uncharacterized protein</fullName>
    </submittedName>
</protein>
<sequence length="596" mass="66636">MDESARTAPAALEIAERLDRLARQELDEVERFIGSVPPIECAVLLIEACRCLDHMHVVQMLSAKEEGKLSVHDFDIIVRGWNMLFGLMQRKGEGEFNGVPLRESVPELRQALMGMLHFAGRYVLLNRTAEMVRHGMVAATTIGDEIELKLSHRTLSDHFHDQVDHGKFAELNAKALSGYKAIATDASTMQHLRDVMGKLTFPWRTPQGVMVGYSADPEIDAYFLDAVTQNTLQWRDDAGIHPRAELGGCSGGLLTTVVHLLMSFHTKHIMFVEEAIKLHPGINQHMSLTIWKTRSDLITSLVTATAASEEEVSVALDLITVRADDAAYFLTEQAPGIPLVIELCNGYLLTPVSGVFRNPFNAIRMLRESTSVAIRNAFREHREEWMAEDLYALFEGPRFQRVPSQTKLRRDGQVVTDIDAAIFDNATGELVLFQLKWQDFTSSSVRTQRSKAKNFSDQVQGWAGKVVPWINQFGVAGLCRALKIKPSDSTEPRVVRLIAIGRSNARFRSYGYNTAGNMLVLPWPQFARLRLVIGPGLDFFELLTQAVISENAVPVERKPLPYVLERHGLRVTFRDIWSGFESDDGDAGATAVGQLR</sequence>
<accession>A0A7K1RGG1</accession>
<dbReference type="Proteomes" id="UP000440716">
    <property type="component" value="Unassembled WGS sequence"/>
</dbReference>
<dbReference type="AlphaFoldDB" id="A0A7K1RGG1"/>
<organism evidence="1 2">
    <name type="scientific">Agrobacterium vitis</name>
    <name type="common">Rhizobium vitis</name>
    <dbReference type="NCBI Taxonomy" id="373"/>
    <lineage>
        <taxon>Bacteria</taxon>
        <taxon>Pseudomonadati</taxon>
        <taxon>Pseudomonadota</taxon>
        <taxon>Alphaproteobacteria</taxon>
        <taxon>Hyphomicrobiales</taxon>
        <taxon>Rhizobiaceae</taxon>
        <taxon>Rhizobium/Agrobacterium group</taxon>
        <taxon>Agrobacterium</taxon>
    </lineage>
</organism>
<dbReference type="RefSeq" id="WP_070151259.1">
    <property type="nucleotide sequence ID" value="NZ_JABAEH010000002.1"/>
</dbReference>
<dbReference type="EMBL" id="WPHU01000005">
    <property type="protein sequence ID" value="MVA57083.1"/>
    <property type="molecule type" value="Genomic_DNA"/>
</dbReference>
<reference evidence="1 2" key="1">
    <citation type="submission" date="2019-12" db="EMBL/GenBank/DDBJ databases">
        <title>Whole-genome sequencing of Allorhizobium vitis.</title>
        <authorList>
            <person name="Gan H.M."/>
            <person name="Szegedi E."/>
            <person name="Burr T."/>
            <person name="Savka M.A."/>
        </authorList>
    </citation>
    <scope>NUCLEOTIDE SEQUENCE [LARGE SCALE GENOMIC DNA]</scope>
    <source>
        <strain evidence="1 2">CG415</strain>
    </source>
</reference>
<comment type="caution">
    <text evidence="1">The sequence shown here is derived from an EMBL/GenBank/DDBJ whole genome shotgun (WGS) entry which is preliminary data.</text>
</comment>
<name>A0A7K1RGG1_AGRVI</name>
<gene>
    <name evidence="1" type="ORF">GOZ88_13325</name>
</gene>
<evidence type="ECO:0000313" key="1">
    <source>
        <dbReference type="EMBL" id="MVA57083.1"/>
    </source>
</evidence>
<proteinExistence type="predicted"/>